<evidence type="ECO:0000256" key="1">
    <source>
        <dbReference type="HAMAP-Rule" id="MF_00652"/>
    </source>
</evidence>
<dbReference type="InterPro" id="IPR005583">
    <property type="entry name" value="YaaA"/>
</dbReference>
<dbReference type="AlphaFoldDB" id="A0A0R2BCU9"/>
<dbReference type="RefSeq" id="WP_056958356.1">
    <property type="nucleotide sequence ID" value="NZ_AYYN01000028.1"/>
</dbReference>
<dbReference type="PANTHER" id="PTHR30283">
    <property type="entry name" value="PEROXIDE STRESS RESPONSE PROTEIN YAAA"/>
    <property type="match status" value="1"/>
</dbReference>
<sequence>MKVIISPAKKMQDATNDFEVRSQPCYLAKTSQLFEWLQQRSYLQLKTIWQCSDKLAQLNYQRLQTAKLDQNLTPALFSYVGLQYSSMAPDLLEEPALDYLAQNLRILSGLYGILAPFDGIIQYRLEMGAKLGWKDHPDLYQFWGDDLYRELYQGAEPVINLASKEYEKVIARYLTPDDIFITLEFKEFDKKRQKYVQKATPAKQARGQFVRYLAQNQVETLAQLKDFTELGYHFAAELSTEKNYVFLKG</sequence>
<dbReference type="NCBIfam" id="NF002543">
    <property type="entry name" value="PRK02101.1-4"/>
    <property type="match status" value="1"/>
</dbReference>
<dbReference type="PATRIC" id="fig|1423772.3.peg.1381"/>
<dbReference type="GO" id="GO:0005829">
    <property type="term" value="C:cytosol"/>
    <property type="evidence" value="ECO:0007669"/>
    <property type="project" value="TreeGrafter"/>
</dbReference>
<reference evidence="2 3" key="1">
    <citation type="journal article" date="2015" name="Genome Announc.">
        <title>Expanding the biotechnology potential of lactobacilli through comparative genomics of 213 strains and associated genera.</title>
        <authorList>
            <person name="Sun Z."/>
            <person name="Harris H.M."/>
            <person name="McCann A."/>
            <person name="Guo C."/>
            <person name="Argimon S."/>
            <person name="Zhang W."/>
            <person name="Yang X."/>
            <person name="Jeffery I.B."/>
            <person name="Cooney J.C."/>
            <person name="Kagawa T.F."/>
            <person name="Liu W."/>
            <person name="Song Y."/>
            <person name="Salvetti E."/>
            <person name="Wrobel A."/>
            <person name="Rasinkangas P."/>
            <person name="Parkhill J."/>
            <person name="Rea M.C."/>
            <person name="O'Sullivan O."/>
            <person name="Ritari J."/>
            <person name="Douillard F.P."/>
            <person name="Paul Ross R."/>
            <person name="Yang R."/>
            <person name="Briner A.E."/>
            <person name="Felis G.E."/>
            <person name="de Vos W.M."/>
            <person name="Barrangou R."/>
            <person name="Klaenhammer T.R."/>
            <person name="Caufield P.W."/>
            <person name="Cui Y."/>
            <person name="Zhang H."/>
            <person name="O'Toole P.W."/>
        </authorList>
    </citation>
    <scope>NUCLEOTIDE SEQUENCE [LARGE SCALE GENOMIC DNA]</scope>
    <source>
        <strain evidence="2 3">DSM 20452</strain>
    </source>
</reference>
<dbReference type="EMBL" id="AYYN01000028">
    <property type="protein sequence ID" value="KRM76913.1"/>
    <property type="molecule type" value="Genomic_DNA"/>
</dbReference>
<evidence type="ECO:0000313" key="3">
    <source>
        <dbReference type="Proteomes" id="UP000051612"/>
    </source>
</evidence>
<dbReference type="HAMAP" id="MF_00652">
    <property type="entry name" value="UPF0246"/>
    <property type="match status" value="1"/>
</dbReference>
<name>A0A0R2BCU9_9LACO</name>
<dbReference type="Pfam" id="PF03883">
    <property type="entry name" value="H2O2_YaaD"/>
    <property type="match status" value="1"/>
</dbReference>
<protein>
    <recommendedName>
        <fullName evidence="1">UPF0246 protein FC48_GL001292</fullName>
    </recommendedName>
</protein>
<comment type="similarity">
    <text evidence="1">Belongs to the UPF0246 family.</text>
</comment>
<evidence type="ECO:0000313" key="2">
    <source>
        <dbReference type="EMBL" id="KRM76913.1"/>
    </source>
</evidence>
<dbReference type="Proteomes" id="UP000051612">
    <property type="component" value="Unassembled WGS sequence"/>
</dbReference>
<dbReference type="PANTHER" id="PTHR30283:SF4">
    <property type="entry name" value="PEROXIDE STRESS RESISTANCE PROTEIN YAAA"/>
    <property type="match status" value="1"/>
</dbReference>
<gene>
    <name evidence="2" type="ORF">FC48_GL001292</name>
</gene>
<comment type="caution">
    <text evidence="2">The sequence shown here is derived from an EMBL/GenBank/DDBJ whole genome shotgun (WGS) entry which is preliminary data.</text>
</comment>
<proteinExistence type="inferred from homology"/>
<organism evidence="2 3">
    <name type="scientific">Ligilactobacillus murinus DSM 20452 = NBRC 14221</name>
    <dbReference type="NCBI Taxonomy" id="1423772"/>
    <lineage>
        <taxon>Bacteria</taxon>
        <taxon>Bacillati</taxon>
        <taxon>Bacillota</taxon>
        <taxon>Bacilli</taxon>
        <taxon>Lactobacillales</taxon>
        <taxon>Lactobacillaceae</taxon>
        <taxon>Ligilactobacillus</taxon>
    </lineage>
</organism>
<accession>A0A0R2BCU9</accession>
<dbReference type="GO" id="GO:0033194">
    <property type="term" value="P:response to hydroperoxide"/>
    <property type="evidence" value="ECO:0007669"/>
    <property type="project" value="TreeGrafter"/>
</dbReference>